<dbReference type="AlphaFoldDB" id="A0A6B2QVA8"/>
<organism evidence="1">
    <name type="scientific">Sheuella amnicola</name>
    <dbReference type="NCBI Taxonomy" id="2707330"/>
    <lineage>
        <taxon>Bacteria</taxon>
        <taxon>Pseudomonadati</taxon>
        <taxon>Pseudomonadota</taxon>
        <taxon>Betaproteobacteria</taxon>
        <taxon>Burkholderiales</taxon>
        <taxon>Alcaligenaceae</taxon>
        <taxon>Sheuella</taxon>
    </lineage>
</organism>
<sequence length="232" mass="26281">MKILIAMMLSIAVIFPSFGSKPFVNQNFSMPDYFQVIQYIQNVSWQGLPVRIQLVQSSLTLEDLTKRLAMDVPQGALLSSKHGVLQFGWIENNISHLIELKSLSDQLVEGTYSEIQLNSEQVASVQFQASDDNFIATLIPKDSKVSFKFKDQSIGSNSVEIHAYQTILSASQLSKFITEKLDSRSWVISKRYATSPYQNAWSSIEAVLDQQRLNIFILPDSIYANLLIMRTY</sequence>
<name>A0A6B2QVA8_9BURK</name>
<comment type="caution">
    <text evidence="1">The sequence shown here is derived from an EMBL/GenBank/DDBJ whole genome shotgun (WGS) entry which is preliminary data.</text>
</comment>
<proteinExistence type="predicted"/>
<dbReference type="RefSeq" id="WP_163651141.1">
    <property type="nucleotide sequence ID" value="NZ_JAAGRN010000001.1"/>
</dbReference>
<evidence type="ECO:0000313" key="1">
    <source>
        <dbReference type="EMBL" id="NDY81843.1"/>
    </source>
</evidence>
<dbReference type="EMBL" id="JAAGRN010000001">
    <property type="protein sequence ID" value="NDY81843.1"/>
    <property type="molecule type" value="Genomic_DNA"/>
</dbReference>
<accession>A0A6B2QVA8</accession>
<protein>
    <submittedName>
        <fullName evidence="1">Uncharacterized protein</fullName>
    </submittedName>
</protein>
<reference evidence="1" key="1">
    <citation type="submission" date="2020-02" db="EMBL/GenBank/DDBJ databases">
        <authorList>
            <person name="Chen W.-M."/>
        </authorList>
    </citation>
    <scope>NUCLEOTIDE SEQUENCE</scope>
    <source>
        <strain evidence="1">NBD-18</strain>
    </source>
</reference>
<gene>
    <name evidence="1" type="ORF">G3I67_01230</name>
</gene>